<dbReference type="Proteomes" id="UP001287286">
    <property type="component" value="Unassembled WGS sequence"/>
</dbReference>
<dbReference type="EMBL" id="JAWRVI010000016">
    <property type="protein sequence ID" value="KAK4090293.1"/>
    <property type="molecule type" value="Genomic_DNA"/>
</dbReference>
<keyword evidence="3" id="KW-1185">Reference proteome</keyword>
<evidence type="ECO:0000256" key="1">
    <source>
        <dbReference type="SAM" id="MobiDB-lite"/>
    </source>
</evidence>
<feature type="region of interest" description="Disordered" evidence="1">
    <location>
        <begin position="1"/>
        <end position="138"/>
    </location>
</feature>
<gene>
    <name evidence="2" type="ORF">Purlil1_5464</name>
</gene>
<comment type="caution">
    <text evidence="2">The sequence shown here is derived from an EMBL/GenBank/DDBJ whole genome shotgun (WGS) entry which is preliminary data.</text>
</comment>
<name>A0ABR0C2V4_PURLI</name>
<feature type="compositionally biased region" description="Basic and acidic residues" evidence="1">
    <location>
        <begin position="1"/>
        <end position="14"/>
    </location>
</feature>
<feature type="compositionally biased region" description="Low complexity" evidence="1">
    <location>
        <begin position="321"/>
        <end position="340"/>
    </location>
</feature>
<reference evidence="2 3" key="1">
    <citation type="journal article" date="2024" name="Microbiol. Resour. Announc.">
        <title>Genome annotations for the ascomycete fungi Trichoderma harzianum, Trichoderma aggressivum, and Purpureocillium lilacinum.</title>
        <authorList>
            <person name="Beijen E.P.W."/>
            <person name="Ohm R.A."/>
        </authorList>
    </citation>
    <scope>NUCLEOTIDE SEQUENCE [LARGE SCALE GENOMIC DNA]</scope>
    <source>
        <strain evidence="2 3">CBS 150709</strain>
    </source>
</reference>
<protein>
    <submittedName>
        <fullName evidence="2">Uncharacterized protein</fullName>
    </submittedName>
</protein>
<organism evidence="2 3">
    <name type="scientific">Purpureocillium lilacinum</name>
    <name type="common">Paecilomyces lilacinus</name>
    <dbReference type="NCBI Taxonomy" id="33203"/>
    <lineage>
        <taxon>Eukaryota</taxon>
        <taxon>Fungi</taxon>
        <taxon>Dikarya</taxon>
        <taxon>Ascomycota</taxon>
        <taxon>Pezizomycotina</taxon>
        <taxon>Sordariomycetes</taxon>
        <taxon>Hypocreomycetidae</taxon>
        <taxon>Hypocreales</taxon>
        <taxon>Ophiocordycipitaceae</taxon>
        <taxon>Purpureocillium</taxon>
    </lineage>
</organism>
<evidence type="ECO:0000313" key="3">
    <source>
        <dbReference type="Proteomes" id="UP001287286"/>
    </source>
</evidence>
<sequence>MHRRVEFDSGTPEKTRRRNSYGPGASSRGGSEKMRRPGRSWDGGGGDAMEVKIETAWQKRRRREVKMHETLTRFGSRAPPKPGVHPSIPPPPSLHPPSGTPKNEAPPARPRADGGLRWSTEKPSQPVVEPPFRSAARCKPPRCAYKRPAFPLAQPARRSCAGPAARRASSAVVHQTNQAPAQAPSSAPARLLHPVAAWVLNTRPRPAPFPAHPSPCISVSASSTPEGGARGLASRRRLASHQLAFRVIASHRIAARRIASHRVAFIANLLAANSRSRTRIEPGDAKPTLNAEHEEPVSYLAAGRLSCPPTSTGPARRRHQTPTASATQATATVARLAVARPSDTKVSHLHAVPRARPGGASRQRPQSQPGLRWADCRTTTWDEPPDQKHLESQRTASFVADGVQPVATYHPLSEPFWPLNRPLPLRLTTSRSDASWRRLDPHQHE</sequence>
<feature type="compositionally biased region" description="Pro residues" evidence="1">
    <location>
        <begin position="79"/>
        <end position="99"/>
    </location>
</feature>
<evidence type="ECO:0000313" key="2">
    <source>
        <dbReference type="EMBL" id="KAK4090293.1"/>
    </source>
</evidence>
<feature type="region of interest" description="Disordered" evidence="1">
    <location>
        <begin position="308"/>
        <end position="389"/>
    </location>
</feature>
<accession>A0ABR0C2V4</accession>
<proteinExistence type="predicted"/>